<dbReference type="PANTHER" id="PTHR23051">
    <property type="entry name" value="SOLUTE CARRIER FAMILY 35, MEMBER F5"/>
    <property type="match status" value="1"/>
</dbReference>
<feature type="transmembrane region" description="Helical" evidence="8">
    <location>
        <begin position="232"/>
        <end position="250"/>
    </location>
</feature>
<feature type="transmembrane region" description="Helical" evidence="8">
    <location>
        <begin position="180"/>
        <end position="199"/>
    </location>
</feature>
<gene>
    <name evidence="9" type="ORF">BC938DRAFT_475427</name>
</gene>
<keyword evidence="5 8" id="KW-1133">Transmembrane helix</keyword>
<dbReference type="InterPro" id="IPR037185">
    <property type="entry name" value="EmrE-like"/>
</dbReference>
<keyword evidence="6 8" id="KW-0472">Membrane</keyword>
<dbReference type="Proteomes" id="UP000274822">
    <property type="component" value="Unassembled WGS sequence"/>
</dbReference>
<evidence type="ECO:0000256" key="5">
    <source>
        <dbReference type="ARBA" id="ARBA00022989"/>
    </source>
</evidence>
<feature type="transmembrane region" description="Helical" evidence="8">
    <location>
        <begin position="125"/>
        <end position="141"/>
    </location>
</feature>
<dbReference type="GO" id="GO:0022857">
    <property type="term" value="F:transmembrane transporter activity"/>
    <property type="evidence" value="ECO:0007669"/>
    <property type="project" value="InterPro"/>
</dbReference>
<evidence type="ECO:0000256" key="6">
    <source>
        <dbReference type="ARBA" id="ARBA00023136"/>
    </source>
</evidence>
<proteinExistence type="inferred from homology"/>
<evidence type="ECO:0000256" key="1">
    <source>
        <dbReference type="ARBA" id="ARBA00004141"/>
    </source>
</evidence>
<evidence type="ECO:0008006" key="11">
    <source>
        <dbReference type="Google" id="ProtNLM"/>
    </source>
</evidence>
<keyword evidence="3" id="KW-0813">Transport</keyword>
<dbReference type="SUPFAM" id="SSF103481">
    <property type="entry name" value="Multidrug resistance efflux transporter EmrE"/>
    <property type="match status" value="1"/>
</dbReference>
<feature type="transmembrane region" description="Helical" evidence="8">
    <location>
        <begin position="327"/>
        <end position="350"/>
    </location>
</feature>
<comment type="caution">
    <text evidence="9">The sequence shown here is derived from an EMBL/GenBank/DDBJ whole genome shotgun (WGS) entry which is preliminary data.</text>
</comment>
<dbReference type="PANTHER" id="PTHR23051:SF0">
    <property type="entry name" value="SOLUTE CARRIER FAMILY 35 MEMBER F5"/>
    <property type="match status" value="1"/>
</dbReference>
<organism evidence="9 10">
    <name type="scientific">Jimgerdemannia flammicorona</name>
    <dbReference type="NCBI Taxonomy" id="994334"/>
    <lineage>
        <taxon>Eukaryota</taxon>
        <taxon>Fungi</taxon>
        <taxon>Fungi incertae sedis</taxon>
        <taxon>Mucoromycota</taxon>
        <taxon>Mucoromycotina</taxon>
        <taxon>Endogonomycetes</taxon>
        <taxon>Endogonales</taxon>
        <taxon>Endogonaceae</taxon>
        <taxon>Jimgerdemannia</taxon>
    </lineage>
</organism>
<protein>
    <recommendedName>
        <fullName evidence="11">EamA domain-containing protein</fullName>
    </recommendedName>
</protein>
<comment type="subcellular location">
    <subcellularLocation>
        <location evidence="1">Membrane</location>
        <topology evidence="1">Multi-pass membrane protein</topology>
    </subcellularLocation>
</comment>
<dbReference type="EMBL" id="RBNJ01002062">
    <property type="protein sequence ID" value="RUS32420.1"/>
    <property type="molecule type" value="Genomic_DNA"/>
</dbReference>
<evidence type="ECO:0000256" key="3">
    <source>
        <dbReference type="ARBA" id="ARBA00022448"/>
    </source>
</evidence>
<evidence type="ECO:0000256" key="2">
    <source>
        <dbReference type="ARBA" id="ARBA00007863"/>
    </source>
</evidence>
<keyword evidence="4 8" id="KW-0812">Transmembrane</keyword>
<keyword evidence="10" id="KW-1185">Reference proteome</keyword>
<reference evidence="9 10" key="1">
    <citation type="journal article" date="2018" name="New Phytol.">
        <title>Phylogenomics of Endogonaceae and evolution of mycorrhizas within Mucoromycota.</title>
        <authorList>
            <person name="Chang Y."/>
            <person name="Desiro A."/>
            <person name="Na H."/>
            <person name="Sandor L."/>
            <person name="Lipzen A."/>
            <person name="Clum A."/>
            <person name="Barry K."/>
            <person name="Grigoriev I.V."/>
            <person name="Martin F.M."/>
            <person name="Stajich J.E."/>
            <person name="Smith M.E."/>
            <person name="Bonito G."/>
            <person name="Spatafora J.W."/>
        </authorList>
    </citation>
    <scope>NUCLEOTIDE SEQUENCE [LARGE SCALE GENOMIC DNA]</scope>
    <source>
        <strain evidence="9 10">AD002</strain>
    </source>
</reference>
<feature type="compositionally biased region" description="Low complexity" evidence="7">
    <location>
        <begin position="411"/>
        <end position="422"/>
    </location>
</feature>
<feature type="transmembrane region" description="Helical" evidence="8">
    <location>
        <begin position="262"/>
        <end position="284"/>
    </location>
</feature>
<dbReference type="GO" id="GO:0000329">
    <property type="term" value="C:fungal-type vacuole membrane"/>
    <property type="evidence" value="ECO:0007669"/>
    <property type="project" value="TreeGrafter"/>
</dbReference>
<evidence type="ECO:0000313" key="9">
    <source>
        <dbReference type="EMBL" id="RUS32420.1"/>
    </source>
</evidence>
<feature type="transmembrane region" description="Helical" evidence="8">
    <location>
        <begin position="12"/>
        <end position="33"/>
    </location>
</feature>
<feature type="transmembrane region" description="Helical" evidence="8">
    <location>
        <begin position="147"/>
        <end position="168"/>
    </location>
</feature>
<name>A0A433QRM4_9FUNG</name>
<evidence type="ECO:0000313" key="10">
    <source>
        <dbReference type="Proteomes" id="UP000274822"/>
    </source>
</evidence>
<sequence>MPEHNNTQRKRYLVGVLALLSVVLIWVASSFLMNNIFSSQNFNKPFLVTYVNTASFSLYLIPFLLFRRDDPARRRVADQEEYARLHDVADVGVCAIIPSNLFICNKRESTGVDALNSEPLNIREIAKLSMTFCILWFLANWSTNASLAYTTVASSTILASMSGFFTLAIGAMAGIERFNWIKFGAVCLSVLGVILVSTSDNQSTPSLPLTHTNAVFNATADDAPTNKLFGDFLALIGALFYGCYTVLLKLRIRNEERVSMPLFFGFVGAFNVCLLWPAFFILHFTGIEPFDLPSTAMVWGMVVVNALVGTFLSDYLWLLSMLMTSPLVVTLGLSLTIPLALTGDILFKLLFVGPQYWCGALLVIAGFVAVNSAAWGEVKQQEEENPLEEQHHVHVASMLIPKNAGTATTDSGSVRSSVSYGSMDGPESGLVMR</sequence>
<feature type="transmembrane region" description="Helical" evidence="8">
    <location>
        <begin position="296"/>
        <end position="318"/>
    </location>
</feature>
<evidence type="ECO:0000256" key="7">
    <source>
        <dbReference type="SAM" id="MobiDB-lite"/>
    </source>
</evidence>
<dbReference type="Pfam" id="PF06027">
    <property type="entry name" value="SLC35F"/>
    <property type="match status" value="1"/>
</dbReference>
<evidence type="ECO:0000256" key="4">
    <source>
        <dbReference type="ARBA" id="ARBA00022692"/>
    </source>
</evidence>
<accession>A0A433QRM4</accession>
<dbReference type="AlphaFoldDB" id="A0A433QRM4"/>
<feature type="region of interest" description="Disordered" evidence="7">
    <location>
        <begin position="403"/>
        <end position="433"/>
    </location>
</feature>
<evidence type="ECO:0000256" key="8">
    <source>
        <dbReference type="SAM" id="Phobius"/>
    </source>
</evidence>
<feature type="transmembrane region" description="Helical" evidence="8">
    <location>
        <begin position="356"/>
        <end position="375"/>
    </location>
</feature>
<dbReference type="InterPro" id="IPR009262">
    <property type="entry name" value="SLC35_F1/F2/F6"/>
</dbReference>
<feature type="transmembrane region" description="Helical" evidence="8">
    <location>
        <begin position="45"/>
        <end position="66"/>
    </location>
</feature>
<comment type="similarity">
    <text evidence="2">Belongs to the SLC35F solute transporter family.</text>
</comment>